<evidence type="ECO:0000313" key="5">
    <source>
        <dbReference type="Proteomes" id="UP000070412"/>
    </source>
</evidence>
<dbReference type="GO" id="GO:0044545">
    <property type="term" value="C:NSL complex"/>
    <property type="evidence" value="ECO:0007669"/>
    <property type="project" value="TreeGrafter"/>
</dbReference>
<feature type="compositionally biased region" description="Basic and acidic residues" evidence="1">
    <location>
        <begin position="887"/>
        <end position="902"/>
    </location>
</feature>
<dbReference type="Pfam" id="PF15275">
    <property type="entry name" value="PEHE"/>
    <property type="match status" value="1"/>
</dbReference>
<feature type="region of interest" description="Disordered" evidence="1">
    <location>
        <begin position="836"/>
        <end position="940"/>
    </location>
</feature>
<dbReference type="SMART" id="SM01300">
    <property type="entry name" value="PEHE"/>
    <property type="match status" value="1"/>
</dbReference>
<dbReference type="Proteomes" id="UP000070412">
    <property type="component" value="Unassembled WGS sequence"/>
</dbReference>
<protein>
    <submittedName>
        <fullName evidence="3">KAT8 regulatory NSL complex subunit 1</fullName>
    </submittedName>
</protein>
<keyword evidence="5" id="KW-1185">Reference proteome</keyword>
<reference evidence="5" key="1">
    <citation type="journal article" date="2020" name="PLoS Negl. Trop. Dis.">
        <title>High-quality nuclear genome for Sarcoptes scabiei-A critical resource for a neglected parasite.</title>
        <authorList>
            <person name="Korhonen P.K."/>
            <person name="Gasser R.B."/>
            <person name="Ma G."/>
            <person name="Wang T."/>
            <person name="Stroehlein A.J."/>
            <person name="Young N.D."/>
            <person name="Ang C.S."/>
            <person name="Fernando D.D."/>
            <person name="Lu H.C."/>
            <person name="Taylor S."/>
            <person name="Reynolds S.L."/>
            <person name="Mofiz E."/>
            <person name="Najaraj S.H."/>
            <person name="Gowda H."/>
            <person name="Madugundu A."/>
            <person name="Renuse S."/>
            <person name="Holt D."/>
            <person name="Pandey A."/>
            <person name="Papenfuss A.T."/>
            <person name="Fischer K."/>
        </authorList>
    </citation>
    <scope>NUCLEOTIDE SEQUENCE [LARGE SCALE GENOMIC DNA]</scope>
</reference>
<dbReference type="EMBL" id="WVUK01000059">
    <property type="protein sequence ID" value="KAF7491549.1"/>
    <property type="molecule type" value="Genomic_DNA"/>
</dbReference>
<gene>
    <name evidence="3" type="ORF">SSS_6556</name>
</gene>
<evidence type="ECO:0000256" key="1">
    <source>
        <dbReference type="SAM" id="MobiDB-lite"/>
    </source>
</evidence>
<sequence>MTCPSIVRFRFPFNNSEIINLNPEDKSELHLKTAKSLRSLSANSTKNQVALNEHHTRQTNMNNGLSNGHDLSLNFDLTGNISSSNSSNSINNIELSESTNVISFTNQRASSSRACNNFINICEMGMLGPTQKEGIRHQFIYTNNTDNDENKIENGQNQSSYNHNCSLQITDKSKSDSKKILPQKSFSLDEFASSTTSNNSEHSPSTSKTPVSKNLVPKGGDYVVDNFIESNSKLDSRENSHNKQNKSSIDAKNYLVQNCDDLESNHDFDQQYSLRSFELKSDDYFLDEDVQNQPAVSDRKFREYLLIDQNSPSVPEIEPIGTIKELEKNDLVKNQHLLHKNYDELRRRIRRLQIQFSHQNLVKQMRYFVSQQQISNSIKCQRLDLDFSNFISELQDSSFKSGLINDHSKSSLFHSLKNSSHNFKSYVNSTDSSSYFPLVVDNIHHKSQSLATNFLSNSSSNVHSVGNTDRFCFSSDILQKESENHQCPNLKIKIENRHFLEPKISQENLNKVLTTIDSLRYNLRHLEYKYDSDATDSSSGGESCDEIEDSISTTTKSRMSNRISIKNRSSWKWYQNRSRLASKWSWLQAHATDLESKLRQQNDLFRHIRTTKGPICFGHNDAVQRQFPSLTATISSSTKICSDVNLNGPNQNSKASLPSLSVSSNNQENRSKSQDCYNASKILNSSNTSTSNLEDENKNQAKHGFIENVENFEKSNDDHCMRTIPFLSMKRRKLIWSTNNQAMMMTKASKYSSINCSCNVYSPNLSPCVICNGRTNYLYSIDDNDCMPYSERISLLDPSCHPTLCLPNDVPLGIYFANYLKREAFETKFLVTKRNSTKKKKINQSNSSPINSSMVGTDHKSRKLLSSHSSASSRSKKRIIKSKKRRLSSDSFRKNHKDRSESIDSQSDSPVSSPTPSEESSTGASVSTPTSAPLSRRRRSEQHAFDINNIVIPYCIAATTRVERLQYKEILTPKWRLLEEYSIPPPENIRKEIMNSNDKNSNRIEDISDIAFQTRHAKCEEMERQRIMSYFGNKKNQNARKGARVRFESKSDSLDQSSQDSCSSKIKSKAKAGNDFERKRQLSVSKNLVKEETPDEEMPAIAPFELRKFPLPDSLFEQMVQETKDQLIQDDLNHRTRLCRPSNKISDDDYAILDDNQMIGDDLSPLSTIGDLDMNKGDIIKKNHLYSDHLFNEDNDPDWKPT</sequence>
<proteinExistence type="predicted"/>
<evidence type="ECO:0000313" key="3">
    <source>
        <dbReference type="EMBL" id="KAF7491549.1"/>
    </source>
</evidence>
<feature type="compositionally biased region" description="Low complexity" evidence="1">
    <location>
        <begin position="652"/>
        <end position="666"/>
    </location>
</feature>
<dbReference type="PROSITE" id="PS52052">
    <property type="entry name" value="PEHE"/>
    <property type="match status" value="1"/>
</dbReference>
<organism evidence="3">
    <name type="scientific">Sarcoptes scabiei</name>
    <name type="common">Itch mite</name>
    <name type="synonym">Acarus scabiei</name>
    <dbReference type="NCBI Taxonomy" id="52283"/>
    <lineage>
        <taxon>Eukaryota</taxon>
        <taxon>Metazoa</taxon>
        <taxon>Ecdysozoa</taxon>
        <taxon>Arthropoda</taxon>
        <taxon>Chelicerata</taxon>
        <taxon>Arachnida</taxon>
        <taxon>Acari</taxon>
        <taxon>Acariformes</taxon>
        <taxon>Sarcoptiformes</taxon>
        <taxon>Astigmata</taxon>
        <taxon>Psoroptidia</taxon>
        <taxon>Sarcoptoidea</taxon>
        <taxon>Sarcoptidae</taxon>
        <taxon>Sarcoptinae</taxon>
        <taxon>Sarcoptes</taxon>
    </lineage>
</organism>
<feature type="region of interest" description="Disordered" evidence="1">
    <location>
        <begin position="532"/>
        <end position="558"/>
    </location>
</feature>
<evidence type="ECO:0000259" key="2">
    <source>
        <dbReference type="PROSITE" id="PS52052"/>
    </source>
</evidence>
<evidence type="ECO:0000313" key="4">
    <source>
        <dbReference type="EnsemblMetazoa" id="KAF7491549.1"/>
    </source>
</evidence>
<dbReference type="InterPro" id="IPR026180">
    <property type="entry name" value="NSL1"/>
</dbReference>
<feature type="compositionally biased region" description="Low complexity" evidence="1">
    <location>
        <begin position="903"/>
        <end position="921"/>
    </location>
</feature>
<dbReference type="OrthoDB" id="6022640at2759"/>
<dbReference type="InterPro" id="IPR029332">
    <property type="entry name" value="PEHE_dom"/>
</dbReference>
<feature type="compositionally biased region" description="Low complexity" evidence="1">
    <location>
        <begin position="843"/>
        <end position="853"/>
    </location>
</feature>
<dbReference type="GO" id="GO:0035035">
    <property type="term" value="F:histone acetyltransferase binding"/>
    <property type="evidence" value="ECO:0007669"/>
    <property type="project" value="TreeGrafter"/>
</dbReference>
<dbReference type="PANTHER" id="PTHR22443:SF18">
    <property type="entry name" value="NON-SPECIFIC LETHAL 1, ISOFORM M"/>
    <property type="match status" value="1"/>
</dbReference>
<feature type="region of interest" description="Disordered" evidence="1">
    <location>
        <begin position="651"/>
        <end position="675"/>
    </location>
</feature>
<feature type="compositionally biased region" description="Low complexity" evidence="1">
    <location>
        <begin position="1054"/>
        <end position="1065"/>
    </location>
</feature>
<feature type="domain" description="PEHE" evidence="2">
    <location>
        <begin position="969"/>
        <end position="1113"/>
    </location>
</feature>
<dbReference type="Gene3D" id="6.10.250.3170">
    <property type="match status" value="1"/>
</dbReference>
<feature type="compositionally biased region" description="Polar residues" evidence="1">
    <location>
        <begin position="922"/>
        <end position="933"/>
    </location>
</feature>
<feature type="region of interest" description="Disordered" evidence="1">
    <location>
        <begin position="190"/>
        <end position="217"/>
    </location>
</feature>
<reference evidence="3" key="2">
    <citation type="submission" date="2020-01" db="EMBL/GenBank/DDBJ databases">
        <authorList>
            <person name="Korhonen P.K.K."/>
            <person name="Guangxu M.G."/>
            <person name="Wang T.W."/>
            <person name="Stroehlein A.J.S."/>
            <person name="Young N.D."/>
            <person name="Ang C.-S.A."/>
            <person name="Fernando D.W.F."/>
            <person name="Lu H.L."/>
            <person name="Taylor S.T."/>
            <person name="Ehtesham M.E.M."/>
            <person name="Najaraj S.H.N."/>
            <person name="Harsha G.H.G."/>
            <person name="Madugundu A.M."/>
            <person name="Renuse S.R."/>
            <person name="Holt D.H."/>
            <person name="Pandey A.P."/>
            <person name="Papenfuss A.P."/>
            <person name="Gasser R.B.G."/>
            <person name="Fischer K.F."/>
        </authorList>
    </citation>
    <scope>NUCLEOTIDE SEQUENCE</scope>
    <source>
        <strain evidence="3">SSS_KF_BRIS2020</strain>
    </source>
</reference>
<dbReference type="PANTHER" id="PTHR22443">
    <property type="entry name" value="NON-SPECIFIC LETHAL 1, ISOFORM M"/>
    <property type="match status" value="1"/>
</dbReference>
<name>A0A834VDX0_SARSC</name>
<feature type="compositionally biased region" description="Basic residues" evidence="1">
    <location>
        <begin position="874"/>
        <end position="886"/>
    </location>
</feature>
<dbReference type="AlphaFoldDB" id="A0A834VDX0"/>
<feature type="compositionally biased region" description="Polar residues" evidence="1">
    <location>
        <begin position="192"/>
        <end position="212"/>
    </location>
</feature>
<accession>A0A834VDX0</accession>
<reference evidence="4" key="3">
    <citation type="submission" date="2022-06" db="UniProtKB">
        <authorList>
            <consortium name="EnsemblMetazoa"/>
        </authorList>
    </citation>
    <scope>IDENTIFICATION</scope>
</reference>
<feature type="region of interest" description="Disordered" evidence="1">
    <location>
        <begin position="1033"/>
        <end position="1096"/>
    </location>
</feature>
<dbReference type="EnsemblMetazoa" id="SSS_6556s_mrna">
    <property type="protein sequence ID" value="KAF7491549.1"/>
    <property type="gene ID" value="SSS_6556"/>
</dbReference>